<keyword evidence="2" id="KW-1185">Reference proteome</keyword>
<evidence type="ECO:0000313" key="1">
    <source>
        <dbReference type="EMBL" id="QIN97103.1"/>
    </source>
</evidence>
<dbReference type="RefSeq" id="YP_010670771.1">
    <property type="nucleotide sequence ID" value="NC_070965.1"/>
</dbReference>
<protein>
    <submittedName>
        <fullName evidence="1">Uncharacterized protein</fullName>
    </submittedName>
</protein>
<organism evidence="1 2">
    <name type="scientific">Synechococcus phage S-H34</name>
    <dbReference type="NCBI Taxonomy" id="2718942"/>
    <lineage>
        <taxon>Viruses</taxon>
        <taxon>Duplodnaviria</taxon>
        <taxon>Heunggongvirae</taxon>
        <taxon>Uroviricota</taxon>
        <taxon>Caudoviricetes</taxon>
        <taxon>Pantevenvirales</taxon>
        <taxon>Kyanoviridae</taxon>
        <taxon>Makaravirus</taxon>
        <taxon>Makaravirus thirtyfour</taxon>
    </lineage>
</organism>
<name>A0A6G8R6R3_9CAUD</name>
<dbReference type="Proteomes" id="UP000501900">
    <property type="component" value="Genome"/>
</dbReference>
<dbReference type="KEGG" id="vg:77946981"/>
<evidence type="ECO:0000313" key="2">
    <source>
        <dbReference type="Proteomes" id="UP000501900"/>
    </source>
</evidence>
<sequence length="240" mass="26124">MPFIHKDHFPLNVSMGKVRGARYIHKFGAVPSMSQNTEGSVWDVNDTLYPWSTFSTPAVASVLAVDPLDDGKTIEIEGLDENFDVVKEDIVLSSSGAATGTQVFARIYRAYVKVGTTNEANIDIQVNATTVARISAGIGQTLMSVLTIPAGHTGYMFKGICTAETGADGSGFMLARYAGTDTFRVGHTFEVNGSGGEYQYETSFPFPFPEMTDIDVRIKTRTNNGRYTAAYDILVIKNDF</sequence>
<proteinExistence type="predicted"/>
<dbReference type="EMBL" id="MT162467">
    <property type="protein sequence ID" value="QIN97103.1"/>
    <property type="molecule type" value="Genomic_DNA"/>
</dbReference>
<dbReference type="GeneID" id="77946981"/>
<reference evidence="1 2" key="1">
    <citation type="submission" date="2020-03" db="EMBL/GenBank/DDBJ databases">
        <title>The Isolation and Genome Sequence of a Novel Cyanophage S-H34 from the Huanghai Sea, China.</title>
        <authorList>
            <person name="Jiang T."/>
        </authorList>
    </citation>
    <scope>NUCLEOTIDE SEQUENCE [LARGE SCALE GENOMIC DNA]</scope>
</reference>
<accession>A0A6G8R6R3</accession>